<organism evidence="2 3">
    <name type="scientific">SAR92 clade bacterium H455</name>
    <dbReference type="NCBI Taxonomy" id="2974818"/>
    <lineage>
        <taxon>Bacteria</taxon>
        <taxon>Pseudomonadati</taxon>
        <taxon>Pseudomonadota</taxon>
        <taxon>Gammaproteobacteria</taxon>
        <taxon>Cellvibrionales</taxon>
        <taxon>Porticoccaceae</taxon>
        <taxon>SAR92 clade</taxon>
    </lineage>
</organism>
<dbReference type="InterPro" id="IPR036685">
    <property type="entry name" value="YehU-like_sf"/>
</dbReference>
<dbReference type="PIRSF" id="PIRSF006169">
    <property type="entry name" value="UCP006169"/>
    <property type="match status" value="1"/>
</dbReference>
<keyword evidence="3" id="KW-1185">Reference proteome</keyword>
<evidence type="ECO:0000256" key="1">
    <source>
        <dbReference type="ARBA" id="ARBA00006450"/>
    </source>
</evidence>
<dbReference type="InterPro" id="IPR010648">
    <property type="entry name" value="UPF0270"/>
</dbReference>
<accession>A0ABY5TTN6</accession>
<evidence type="ECO:0000313" key="3">
    <source>
        <dbReference type="Proteomes" id="UP001059934"/>
    </source>
</evidence>
<name>A0ABY5TTN6_9GAMM</name>
<dbReference type="EMBL" id="CP103416">
    <property type="protein sequence ID" value="UVW35683.1"/>
    <property type="molecule type" value="Genomic_DNA"/>
</dbReference>
<dbReference type="SUPFAM" id="SSF118001">
    <property type="entry name" value="YehU-like"/>
    <property type="match status" value="1"/>
</dbReference>
<proteinExistence type="inferred from homology"/>
<dbReference type="Proteomes" id="UP001059934">
    <property type="component" value="Chromosome"/>
</dbReference>
<reference evidence="2" key="1">
    <citation type="submission" date="2022-08" db="EMBL/GenBank/DDBJ databases">
        <title>Catabolic pathway analysis in culturable SAR92 clade bacteria reveals their overlooked roles in DMSP degradation in coastal seas.</title>
        <authorList>
            <person name="He X."/>
            <person name="Zhang X."/>
            <person name="Zhang Y."/>
        </authorList>
    </citation>
    <scope>NUCLEOTIDE SEQUENCE</scope>
    <source>
        <strain evidence="2">H455</strain>
    </source>
</reference>
<evidence type="ECO:0000313" key="2">
    <source>
        <dbReference type="EMBL" id="UVW35683.1"/>
    </source>
</evidence>
<dbReference type="Pfam" id="PF06794">
    <property type="entry name" value="UPF0270"/>
    <property type="match status" value="1"/>
</dbReference>
<sequence>MIEIPAEMLSAEILYGIIEEFILREGTDYGSQEVSLDSKIDQVKRQLSKGDVLITFDPATENCNLLTRHQFKKYQAEHQDAEQQP</sequence>
<dbReference type="Gene3D" id="1.10.10.610">
    <property type="entry name" value="YehU-like"/>
    <property type="match status" value="1"/>
</dbReference>
<protein>
    <submittedName>
        <fullName evidence="2">YheU family protein</fullName>
    </submittedName>
</protein>
<gene>
    <name evidence="2" type="ORF">NYF23_03490</name>
</gene>
<comment type="similarity">
    <text evidence="1">Belongs to the UPF0270 family.</text>
</comment>